<dbReference type="PANTHER" id="PTHR46594:SF4">
    <property type="entry name" value="P-TYPE CATION-TRANSPORTING ATPASE"/>
    <property type="match status" value="1"/>
</dbReference>
<protein>
    <submittedName>
        <fullName evidence="4">Copper chaperone CopZ</fullName>
    </submittedName>
</protein>
<dbReference type="InterPro" id="IPR006122">
    <property type="entry name" value="HMA_Cu_ion-bd"/>
</dbReference>
<evidence type="ECO:0000256" key="2">
    <source>
        <dbReference type="ARBA" id="ARBA00023008"/>
    </source>
</evidence>
<dbReference type="EMBL" id="OX336137">
    <property type="protein sequence ID" value="CAI2718340.1"/>
    <property type="molecule type" value="Genomic_DNA"/>
</dbReference>
<dbReference type="InterPro" id="IPR017969">
    <property type="entry name" value="Heavy-metal-associated_CS"/>
</dbReference>
<dbReference type="InterPro" id="IPR000428">
    <property type="entry name" value="Cu-bd"/>
</dbReference>
<dbReference type="Proteomes" id="UP001157733">
    <property type="component" value="Chromosome"/>
</dbReference>
<reference evidence="4 5" key="1">
    <citation type="submission" date="2022-09" db="EMBL/GenBank/DDBJ databases">
        <authorList>
            <person name="Kop L."/>
        </authorList>
    </citation>
    <scope>NUCLEOTIDE SEQUENCE [LARGE SCALE GENOMIC DNA]</scope>
    <source>
        <strain evidence="4 5">347</strain>
    </source>
</reference>
<dbReference type="PROSITE" id="PS50846">
    <property type="entry name" value="HMA_2"/>
    <property type="match status" value="1"/>
</dbReference>
<dbReference type="NCBIfam" id="TIGR00003">
    <property type="entry name" value="copper ion binding protein"/>
    <property type="match status" value="1"/>
</dbReference>
<dbReference type="InterPro" id="IPR036163">
    <property type="entry name" value="HMA_dom_sf"/>
</dbReference>
<evidence type="ECO:0000259" key="3">
    <source>
        <dbReference type="PROSITE" id="PS50846"/>
    </source>
</evidence>
<gene>
    <name evidence="4" type="primary">copZ</name>
    <name evidence="4" type="ORF">NSPWAT_1481</name>
</gene>
<sequence length="70" mass="7332">MSQATLQVTGMTCGHCVETVSKAVSSLNGVNKVDVSLEQKEVKVDFDEGQTALTEIKAKIVDAGYEVGSG</sequence>
<dbReference type="PROSITE" id="PS01047">
    <property type="entry name" value="HMA_1"/>
    <property type="match status" value="1"/>
</dbReference>
<dbReference type="PRINTS" id="PR00944">
    <property type="entry name" value="CUEXPORT"/>
</dbReference>
<dbReference type="PANTHER" id="PTHR46594">
    <property type="entry name" value="P-TYPE CATION-TRANSPORTING ATPASE"/>
    <property type="match status" value="1"/>
</dbReference>
<evidence type="ECO:0000313" key="5">
    <source>
        <dbReference type="Proteomes" id="UP001157733"/>
    </source>
</evidence>
<evidence type="ECO:0000256" key="1">
    <source>
        <dbReference type="ARBA" id="ARBA00022723"/>
    </source>
</evidence>
<proteinExistence type="predicted"/>
<evidence type="ECO:0000313" key="4">
    <source>
        <dbReference type="EMBL" id="CAI2718340.1"/>
    </source>
</evidence>
<dbReference type="SUPFAM" id="SSF55008">
    <property type="entry name" value="HMA, heavy metal-associated domain"/>
    <property type="match status" value="1"/>
</dbReference>
<accession>A0ABM9HE59</accession>
<name>A0ABM9HE59_9BACT</name>
<keyword evidence="2" id="KW-0186">Copper</keyword>
<dbReference type="Pfam" id="PF00403">
    <property type="entry name" value="HMA"/>
    <property type="match status" value="1"/>
</dbReference>
<keyword evidence="1" id="KW-0479">Metal-binding</keyword>
<keyword evidence="5" id="KW-1185">Reference proteome</keyword>
<dbReference type="InterPro" id="IPR006121">
    <property type="entry name" value="HMA_dom"/>
</dbReference>
<organism evidence="4 5">
    <name type="scientific">Nitrospina watsonii</name>
    <dbReference type="NCBI Taxonomy" id="1323948"/>
    <lineage>
        <taxon>Bacteria</taxon>
        <taxon>Pseudomonadati</taxon>
        <taxon>Nitrospinota/Tectimicrobiota group</taxon>
        <taxon>Nitrospinota</taxon>
        <taxon>Nitrospinia</taxon>
        <taxon>Nitrospinales</taxon>
        <taxon>Nitrospinaceae</taxon>
        <taxon>Nitrospina</taxon>
    </lineage>
</organism>
<dbReference type="CDD" id="cd00371">
    <property type="entry name" value="HMA"/>
    <property type="match status" value="1"/>
</dbReference>
<feature type="domain" description="HMA" evidence="3">
    <location>
        <begin position="2"/>
        <end position="68"/>
    </location>
</feature>
<dbReference type="Gene3D" id="3.30.70.100">
    <property type="match status" value="1"/>
</dbReference>